<dbReference type="InterPro" id="IPR013538">
    <property type="entry name" value="ASHA1/2-like_C"/>
</dbReference>
<organism evidence="3 4">
    <name type="scientific">Actinomycetospora atypica</name>
    <dbReference type="NCBI Taxonomy" id="1290095"/>
    <lineage>
        <taxon>Bacteria</taxon>
        <taxon>Bacillati</taxon>
        <taxon>Actinomycetota</taxon>
        <taxon>Actinomycetes</taxon>
        <taxon>Pseudonocardiales</taxon>
        <taxon>Pseudonocardiaceae</taxon>
        <taxon>Actinomycetospora</taxon>
    </lineage>
</organism>
<sequence>MSEESARVLPLRRPPVRQSTLVRSTLEHTFTVFVETIGQWWPLRPYSAGGERARDVALEGRPGGRVYETWEDGTVVEWGHLLAWEPPHRLVMTWTPTPSPTEVELAFAALGPALTRVSVEHRGWESLTAEQLAQDCATPGGYTGGGFTRGWATILGRLTAAAEATPEETP</sequence>
<evidence type="ECO:0000313" key="3">
    <source>
        <dbReference type="EMBL" id="MFC5062238.1"/>
    </source>
</evidence>
<dbReference type="Pfam" id="PF08327">
    <property type="entry name" value="AHSA1"/>
    <property type="match status" value="1"/>
</dbReference>
<feature type="domain" description="Activator of Hsp90 ATPase homologue 1/2-like C-terminal" evidence="2">
    <location>
        <begin position="37"/>
        <end position="162"/>
    </location>
</feature>
<dbReference type="RefSeq" id="WP_378035592.1">
    <property type="nucleotide sequence ID" value="NZ_JBHSIV010000007.1"/>
</dbReference>
<dbReference type="Gene3D" id="3.30.530.20">
    <property type="match status" value="1"/>
</dbReference>
<name>A0ABV9YLH2_9PSEU</name>
<comment type="caution">
    <text evidence="3">The sequence shown here is derived from an EMBL/GenBank/DDBJ whole genome shotgun (WGS) entry which is preliminary data.</text>
</comment>
<evidence type="ECO:0000259" key="2">
    <source>
        <dbReference type="Pfam" id="PF08327"/>
    </source>
</evidence>
<reference evidence="4" key="1">
    <citation type="journal article" date="2019" name="Int. J. Syst. Evol. Microbiol.">
        <title>The Global Catalogue of Microorganisms (GCM) 10K type strain sequencing project: providing services to taxonomists for standard genome sequencing and annotation.</title>
        <authorList>
            <consortium name="The Broad Institute Genomics Platform"/>
            <consortium name="The Broad Institute Genome Sequencing Center for Infectious Disease"/>
            <person name="Wu L."/>
            <person name="Ma J."/>
        </authorList>
    </citation>
    <scope>NUCLEOTIDE SEQUENCE [LARGE SCALE GENOMIC DNA]</scope>
    <source>
        <strain evidence="4">CGMCC 4.7093</strain>
    </source>
</reference>
<dbReference type="EMBL" id="JBHSIV010000007">
    <property type="protein sequence ID" value="MFC5062238.1"/>
    <property type="molecule type" value="Genomic_DNA"/>
</dbReference>
<dbReference type="Proteomes" id="UP001595947">
    <property type="component" value="Unassembled WGS sequence"/>
</dbReference>
<accession>A0ABV9YLH2</accession>
<evidence type="ECO:0000313" key="4">
    <source>
        <dbReference type="Proteomes" id="UP001595947"/>
    </source>
</evidence>
<gene>
    <name evidence="3" type="ORF">ACFPBZ_08475</name>
</gene>
<evidence type="ECO:0000256" key="1">
    <source>
        <dbReference type="ARBA" id="ARBA00006817"/>
    </source>
</evidence>
<keyword evidence="4" id="KW-1185">Reference proteome</keyword>
<protein>
    <submittedName>
        <fullName evidence="3">SRPBCC domain-containing protein</fullName>
    </submittedName>
</protein>
<comment type="similarity">
    <text evidence="1">Belongs to the AHA1 family.</text>
</comment>
<dbReference type="SUPFAM" id="SSF55961">
    <property type="entry name" value="Bet v1-like"/>
    <property type="match status" value="1"/>
</dbReference>
<dbReference type="InterPro" id="IPR023393">
    <property type="entry name" value="START-like_dom_sf"/>
</dbReference>
<proteinExistence type="inferred from homology"/>